<name>A0A839RY37_9PSEU</name>
<sequence>MSDSAGESMRTGVHVDAFNVYYGARFFAHQLPDPVAGVSKPVGW</sequence>
<reference evidence="1 2" key="1">
    <citation type="submission" date="2020-08" db="EMBL/GenBank/DDBJ databases">
        <title>Genomic Encyclopedia of Type Strains, Phase III (KMG-III): the genomes of soil and plant-associated and newly described type strains.</title>
        <authorList>
            <person name="Whitman W."/>
        </authorList>
    </citation>
    <scope>NUCLEOTIDE SEQUENCE [LARGE SCALE GENOMIC DNA]</scope>
    <source>
        <strain evidence="1 2">CECT 8577</strain>
    </source>
</reference>
<dbReference type="RefSeq" id="WP_281372338.1">
    <property type="nucleotide sequence ID" value="NZ_JACHWU010000001.1"/>
</dbReference>
<accession>A0A839RY37</accession>
<organism evidence="1 2">
    <name type="scientific">Prauserella isguenensis</name>
    <dbReference type="NCBI Taxonomy" id="1470180"/>
    <lineage>
        <taxon>Bacteria</taxon>
        <taxon>Bacillati</taxon>
        <taxon>Actinomycetota</taxon>
        <taxon>Actinomycetes</taxon>
        <taxon>Pseudonocardiales</taxon>
        <taxon>Pseudonocardiaceae</taxon>
        <taxon>Prauserella</taxon>
    </lineage>
</organism>
<dbReference type="EMBL" id="JACHWU010000001">
    <property type="protein sequence ID" value="MBB3049529.1"/>
    <property type="molecule type" value="Genomic_DNA"/>
</dbReference>
<evidence type="ECO:0000313" key="2">
    <source>
        <dbReference type="Proteomes" id="UP000550714"/>
    </source>
</evidence>
<keyword evidence="2" id="KW-1185">Reference proteome</keyword>
<evidence type="ECO:0000313" key="1">
    <source>
        <dbReference type="EMBL" id="MBB3049529.1"/>
    </source>
</evidence>
<gene>
    <name evidence="1" type="ORF">FHS23_000524</name>
</gene>
<proteinExistence type="predicted"/>
<protein>
    <submittedName>
        <fullName evidence="1">Uncharacterized protein</fullName>
    </submittedName>
</protein>
<comment type="caution">
    <text evidence="1">The sequence shown here is derived from an EMBL/GenBank/DDBJ whole genome shotgun (WGS) entry which is preliminary data.</text>
</comment>
<dbReference type="AlphaFoldDB" id="A0A839RY37"/>
<dbReference type="Proteomes" id="UP000550714">
    <property type="component" value="Unassembled WGS sequence"/>
</dbReference>